<evidence type="ECO:0000256" key="8">
    <source>
        <dbReference type="ARBA" id="ARBA00035585"/>
    </source>
</evidence>
<dbReference type="GO" id="GO:0062054">
    <property type="term" value="F:fluoride channel activity"/>
    <property type="evidence" value="ECO:0007669"/>
    <property type="project" value="UniProtKB-UniRule"/>
</dbReference>
<keyword evidence="3 10" id="KW-0812">Transmembrane</keyword>
<feature type="compositionally biased region" description="Low complexity" evidence="11">
    <location>
        <begin position="66"/>
        <end position="84"/>
    </location>
</feature>
<evidence type="ECO:0000313" key="13">
    <source>
        <dbReference type="Proteomes" id="UP000029060"/>
    </source>
</evidence>
<keyword evidence="13" id="KW-1185">Reference proteome</keyword>
<feature type="transmembrane region" description="Helical" evidence="10">
    <location>
        <begin position="256"/>
        <end position="277"/>
    </location>
</feature>
<feature type="binding site" evidence="10">
    <location>
        <position position="298"/>
    </location>
    <ligand>
        <name>Na(+)</name>
        <dbReference type="ChEBI" id="CHEBI:29101"/>
        <note>structural</note>
    </ligand>
</feature>
<proteinExistence type="inferred from homology"/>
<dbReference type="AlphaFoldDB" id="A0A087BD82"/>
<feature type="transmembrane region" description="Helical" evidence="10">
    <location>
        <begin position="213"/>
        <end position="236"/>
    </location>
</feature>
<protein>
    <recommendedName>
        <fullName evidence="10">Fluoride-specific ion channel FluC</fullName>
    </recommendedName>
</protein>
<comment type="activity regulation">
    <text evidence="10">Na(+) is not transported, but it plays an essential structural role and its presence is essential for fluoride channel function.</text>
</comment>
<keyword evidence="10" id="KW-0479">Metal-binding</keyword>
<evidence type="ECO:0000256" key="3">
    <source>
        <dbReference type="ARBA" id="ARBA00022692"/>
    </source>
</evidence>
<comment type="caution">
    <text evidence="12">The sequence shown here is derived from an EMBL/GenBank/DDBJ whole genome shotgun (WGS) entry which is preliminary data.</text>
</comment>
<evidence type="ECO:0000313" key="12">
    <source>
        <dbReference type="EMBL" id="KFI68982.1"/>
    </source>
</evidence>
<dbReference type="PANTHER" id="PTHR28259:SF1">
    <property type="entry name" value="FLUORIDE EXPORT PROTEIN 1-RELATED"/>
    <property type="match status" value="1"/>
</dbReference>
<comment type="function">
    <text evidence="9 10">Fluoride-specific ion channel. Important for reducing fluoride concentration in the cell, thus reducing its toxicity.</text>
</comment>
<feature type="compositionally biased region" description="Low complexity" evidence="11">
    <location>
        <begin position="494"/>
        <end position="509"/>
    </location>
</feature>
<keyword evidence="10" id="KW-0813">Transport</keyword>
<keyword evidence="2 10" id="KW-1003">Cell membrane</keyword>
<comment type="subcellular location">
    <subcellularLocation>
        <location evidence="1 10">Cell membrane</location>
        <topology evidence="1 10">Multi-pass membrane protein</topology>
    </subcellularLocation>
</comment>
<keyword evidence="6 10" id="KW-0407">Ion channel</keyword>
<dbReference type="InterPro" id="IPR003691">
    <property type="entry name" value="FluC"/>
</dbReference>
<feature type="binding site" evidence="10">
    <location>
        <position position="295"/>
    </location>
    <ligand>
        <name>Na(+)</name>
        <dbReference type="ChEBI" id="CHEBI:29101"/>
        <note>structural</note>
    </ligand>
</feature>
<evidence type="ECO:0000256" key="11">
    <source>
        <dbReference type="SAM" id="MobiDB-lite"/>
    </source>
</evidence>
<dbReference type="Proteomes" id="UP000029060">
    <property type="component" value="Unassembled WGS sequence"/>
</dbReference>
<dbReference type="GO" id="GO:0046872">
    <property type="term" value="F:metal ion binding"/>
    <property type="evidence" value="ECO:0007669"/>
    <property type="project" value="UniProtKB-KW"/>
</dbReference>
<dbReference type="Pfam" id="PF02537">
    <property type="entry name" value="CRCB"/>
    <property type="match status" value="1"/>
</dbReference>
<feature type="region of interest" description="Disordered" evidence="11">
    <location>
        <begin position="1"/>
        <end position="149"/>
    </location>
</feature>
<dbReference type="GO" id="GO:0140114">
    <property type="term" value="P:cellular detoxification of fluoride"/>
    <property type="evidence" value="ECO:0007669"/>
    <property type="project" value="UniProtKB-UniRule"/>
</dbReference>
<keyword evidence="10" id="KW-0915">Sodium</keyword>
<keyword evidence="4 10" id="KW-1133">Transmembrane helix</keyword>
<feature type="region of interest" description="Disordered" evidence="11">
    <location>
        <begin position="492"/>
        <end position="518"/>
    </location>
</feature>
<evidence type="ECO:0000256" key="7">
    <source>
        <dbReference type="ARBA" id="ARBA00035120"/>
    </source>
</evidence>
<feature type="transmembrane region" description="Helical" evidence="10">
    <location>
        <begin position="320"/>
        <end position="344"/>
    </location>
</feature>
<dbReference type="STRING" id="78345.BMERY_0469"/>
<dbReference type="HAMAP" id="MF_00454">
    <property type="entry name" value="FluC"/>
    <property type="match status" value="1"/>
</dbReference>
<dbReference type="EMBL" id="JGZC01000010">
    <property type="protein sequence ID" value="KFI68982.1"/>
    <property type="molecule type" value="Genomic_DNA"/>
</dbReference>
<keyword evidence="10" id="KW-0406">Ion transport</keyword>
<feature type="transmembrane region" description="Helical" evidence="10">
    <location>
        <begin position="284"/>
        <end position="305"/>
    </location>
</feature>
<evidence type="ECO:0000256" key="1">
    <source>
        <dbReference type="ARBA" id="ARBA00004651"/>
    </source>
</evidence>
<evidence type="ECO:0000256" key="6">
    <source>
        <dbReference type="ARBA" id="ARBA00023303"/>
    </source>
</evidence>
<reference evidence="12 13" key="1">
    <citation type="submission" date="2014-03" db="EMBL/GenBank/DDBJ databases">
        <title>Genomics of Bifidobacteria.</title>
        <authorList>
            <person name="Ventura M."/>
            <person name="Milani C."/>
            <person name="Lugli G.A."/>
        </authorList>
    </citation>
    <scope>NUCLEOTIDE SEQUENCE [LARGE SCALE GENOMIC DNA]</scope>
    <source>
        <strain evidence="12 13">LMG 11341</strain>
    </source>
</reference>
<keyword evidence="5 10" id="KW-0472">Membrane</keyword>
<evidence type="ECO:0000256" key="5">
    <source>
        <dbReference type="ARBA" id="ARBA00023136"/>
    </source>
</evidence>
<name>A0A087BD82_9BIFI</name>
<accession>A0A087BD82</accession>
<comment type="similarity">
    <text evidence="7 10">Belongs to the fluoride channel Fluc/FEX (TC 1.A.43) family.</text>
</comment>
<organism evidence="12 13">
    <name type="scientific">Bifidobacterium merycicum</name>
    <dbReference type="NCBI Taxonomy" id="78345"/>
    <lineage>
        <taxon>Bacteria</taxon>
        <taxon>Bacillati</taxon>
        <taxon>Actinomycetota</taxon>
        <taxon>Actinomycetes</taxon>
        <taxon>Bifidobacteriales</taxon>
        <taxon>Bifidobacteriaceae</taxon>
        <taxon>Bifidobacterium</taxon>
    </lineage>
</organism>
<sequence>MEKKRRKANSQMEPQSSNGRDGVDDVAARQNVQHHAMPAVPDLDVPSLDVPNLGEITSTFEPITDVVPPSASTASAASTAPRVSDSPESDVPSAADAARVSFSGESDTHGAVPGARVSFSPESDTQRSRKPGYPRGLGASQSESLPKAKPALFTAEPKEPGLSTQEMSEVHASAYARSIPHPTGAAAAERPPQIPLAPVKRVRAQFNPLADGLLYLVVFVGGFLGTAMRYGLSLAFPASEDAGGFLGAFRWPTLGANMLACFLLAVVTVCVSQASWLTRRVKQLVSNGAGLGLCGGCSTLSTLGIEELTSFHDGEIGGALTYVLATFVCGVLCSMIGVKVGLLLTARRKSQVLREAVRNAALSKDGSVPVVEGVTRGLNGGSDASGALIAVDVPIVVDKPVAVPSADGDARDVRENAVVSDDMESATGIPAFEPAPITDEIPLVGDLMTGEVRVAPESERDANVGSVSTGEFPLVPSAGDDVVLNAISGTTAGTMSDATSDAAPDATVAEQPGEGIER</sequence>
<dbReference type="GO" id="GO:0005886">
    <property type="term" value="C:plasma membrane"/>
    <property type="evidence" value="ECO:0007669"/>
    <property type="project" value="UniProtKB-SubCell"/>
</dbReference>
<evidence type="ECO:0000256" key="4">
    <source>
        <dbReference type="ARBA" id="ARBA00022989"/>
    </source>
</evidence>
<evidence type="ECO:0000256" key="9">
    <source>
        <dbReference type="ARBA" id="ARBA00049940"/>
    </source>
</evidence>
<dbReference type="eggNOG" id="COG0239">
    <property type="taxonomic scope" value="Bacteria"/>
</dbReference>
<comment type="catalytic activity">
    <reaction evidence="8">
        <text>fluoride(in) = fluoride(out)</text>
        <dbReference type="Rhea" id="RHEA:76159"/>
        <dbReference type="ChEBI" id="CHEBI:17051"/>
    </reaction>
    <physiologicalReaction direction="left-to-right" evidence="8">
        <dbReference type="Rhea" id="RHEA:76160"/>
    </physiologicalReaction>
</comment>
<dbReference type="PANTHER" id="PTHR28259">
    <property type="entry name" value="FLUORIDE EXPORT PROTEIN 1-RELATED"/>
    <property type="match status" value="1"/>
</dbReference>
<gene>
    <name evidence="10" type="primary">fluC</name>
    <name evidence="10" type="synonym">crcB</name>
    <name evidence="12" type="ORF">BMERY_0469</name>
</gene>
<evidence type="ECO:0000256" key="10">
    <source>
        <dbReference type="HAMAP-Rule" id="MF_00454"/>
    </source>
</evidence>
<feature type="compositionally biased region" description="Polar residues" evidence="11">
    <location>
        <begin position="9"/>
        <end position="19"/>
    </location>
</feature>
<evidence type="ECO:0000256" key="2">
    <source>
        <dbReference type="ARBA" id="ARBA00022475"/>
    </source>
</evidence>